<gene>
    <name evidence="2" type="ORF">AVDCRST_MAG34-29</name>
</gene>
<keyword evidence="1" id="KW-1133">Transmembrane helix</keyword>
<dbReference type="InterPro" id="IPR007313">
    <property type="entry name" value="FxsA"/>
</dbReference>
<keyword evidence="1" id="KW-0472">Membrane</keyword>
<protein>
    <recommendedName>
        <fullName evidence="3">Cytoplasmic membrane protein FsxA</fullName>
    </recommendedName>
</protein>
<dbReference type="EMBL" id="CADCUI010000004">
    <property type="protein sequence ID" value="CAA9326773.1"/>
    <property type="molecule type" value="Genomic_DNA"/>
</dbReference>
<dbReference type="NCBIfam" id="NF008528">
    <property type="entry name" value="PRK11463.1-2"/>
    <property type="match status" value="1"/>
</dbReference>
<accession>A0A6J4LEL6</accession>
<dbReference type="Pfam" id="PF04186">
    <property type="entry name" value="FxsA"/>
    <property type="match status" value="1"/>
</dbReference>
<dbReference type="PANTHER" id="PTHR35335">
    <property type="entry name" value="UPF0716 PROTEIN FXSA"/>
    <property type="match status" value="1"/>
</dbReference>
<keyword evidence="1" id="KW-0812">Transmembrane</keyword>
<reference evidence="2" key="1">
    <citation type="submission" date="2020-02" db="EMBL/GenBank/DDBJ databases">
        <authorList>
            <person name="Meier V. D."/>
        </authorList>
    </citation>
    <scope>NUCLEOTIDE SEQUENCE</scope>
    <source>
        <strain evidence="2">AVDCRST_MAG34</strain>
    </source>
</reference>
<name>A0A6J4LEL6_9ACTN</name>
<feature type="transmembrane region" description="Helical" evidence="1">
    <location>
        <begin position="12"/>
        <end position="32"/>
    </location>
</feature>
<dbReference type="PANTHER" id="PTHR35335:SF1">
    <property type="entry name" value="UPF0716 PROTEIN FXSA"/>
    <property type="match status" value="1"/>
</dbReference>
<sequence>MRRDLRRGLPWGVLALLFVVVPLAELFLLIQLGQVVGPWWTILILLADAVLGSWLVKREGGRTWRALQAALAARRMPANELADGALVLVGGTLLVTPGFLSDVVGLFCILPFTRPMARRLLTRVIARRLAVAGARTAQRPGHQEVIRGDVVDS</sequence>
<dbReference type="AlphaFoldDB" id="A0A6J4LEL6"/>
<proteinExistence type="predicted"/>
<evidence type="ECO:0008006" key="3">
    <source>
        <dbReference type="Google" id="ProtNLM"/>
    </source>
</evidence>
<evidence type="ECO:0000256" key="1">
    <source>
        <dbReference type="SAM" id="Phobius"/>
    </source>
</evidence>
<feature type="transmembrane region" description="Helical" evidence="1">
    <location>
        <begin position="38"/>
        <end position="56"/>
    </location>
</feature>
<evidence type="ECO:0000313" key="2">
    <source>
        <dbReference type="EMBL" id="CAA9326773.1"/>
    </source>
</evidence>
<organism evidence="2">
    <name type="scientific">uncultured Nocardioidaceae bacterium</name>
    <dbReference type="NCBI Taxonomy" id="253824"/>
    <lineage>
        <taxon>Bacteria</taxon>
        <taxon>Bacillati</taxon>
        <taxon>Actinomycetota</taxon>
        <taxon>Actinomycetes</taxon>
        <taxon>Propionibacteriales</taxon>
        <taxon>Nocardioidaceae</taxon>
        <taxon>environmental samples</taxon>
    </lineage>
</organism>
<dbReference type="GO" id="GO:0016020">
    <property type="term" value="C:membrane"/>
    <property type="evidence" value="ECO:0007669"/>
    <property type="project" value="InterPro"/>
</dbReference>
<feature type="transmembrane region" description="Helical" evidence="1">
    <location>
        <begin position="84"/>
        <end position="112"/>
    </location>
</feature>